<sequence>MVGSSSTKQELPSWVGATTATRTTVEFEKNVVVSGGNSSSTEPSHSKNFTYVNLRFGERAIFAVGSAVVSAILVNPLESNIDLAKKLTREFNEKQVETLIDKDNKDYNNKIGIKETLEKETLEDNQEGKQIIQYNEKIPTVNEQAKQIKLEEEQFQDHIKLTESAMRDSEAEKETSVSHIESKESNTIVDVEKIHEGILAEQVQQTPIIVDPGERSSSKDKQSKKKEVGEVQGDN</sequence>
<evidence type="ECO:0000313" key="3">
    <source>
        <dbReference type="Proteomes" id="UP000823775"/>
    </source>
</evidence>
<proteinExistence type="predicted"/>
<reference evidence="2 3" key="1">
    <citation type="journal article" date="2021" name="BMC Genomics">
        <title>Datura genome reveals duplications of psychoactive alkaloid biosynthetic genes and high mutation rate following tissue culture.</title>
        <authorList>
            <person name="Rajewski A."/>
            <person name="Carter-House D."/>
            <person name="Stajich J."/>
            <person name="Litt A."/>
        </authorList>
    </citation>
    <scope>NUCLEOTIDE SEQUENCE [LARGE SCALE GENOMIC DNA]</scope>
    <source>
        <strain evidence="2">AR-01</strain>
    </source>
</reference>
<comment type="caution">
    <text evidence="2">The sequence shown here is derived from an EMBL/GenBank/DDBJ whole genome shotgun (WGS) entry which is preliminary data.</text>
</comment>
<organism evidence="2 3">
    <name type="scientific">Datura stramonium</name>
    <name type="common">Jimsonweed</name>
    <name type="synonym">Common thornapple</name>
    <dbReference type="NCBI Taxonomy" id="4076"/>
    <lineage>
        <taxon>Eukaryota</taxon>
        <taxon>Viridiplantae</taxon>
        <taxon>Streptophyta</taxon>
        <taxon>Embryophyta</taxon>
        <taxon>Tracheophyta</taxon>
        <taxon>Spermatophyta</taxon>
        <taxon>Magnoliopsida</taxon>
        <taxon>eudicotyledons</taxon>
        <taxon>Gunneridae</taxon>
        <taxon>Pentapetalae</taxon>
        <taxon>asterids</taxon>
        <taxon>lamiids</taxon>
        <taxon>Solanales</taxon>
        <taxon>Solanaceae</taxon>
        <taxon>Solanoideae</taxon>
        <taxon>Datureae</taxon>
        <taxon>Datura</taxon>
    </lineage>
</organism>
<gene>
    <name evidence="2" type="ORF">HAX54_031858</name>
</gene>
<accession>A0ABS8SC80</accession>
<feature type="region of interest" description="Disordered" evidence="1">
    <location>
        <begin position="202"/>
        <end position="235"/>
    </location>
</feature>
<name>A0ABS8SC80_DATST</name>
<evidence type="ECO:0000313" key="2">
    <source>
        <dbReference type="EMBL" id="MCD7456462.1"/>
    </source>
</evidence>
<protein>
    <submittedName>
        <fullName evidence="2">Uncharacterized protein</fullName>
    </submittedName>
</protein>
<dbReference type="EMBL" id="JACEIK010000404">
    <property type="protein sequence ID" value="MCD7456462.1"/>
    <property type="molecule type" value="Genomic_DNA"/>
</dbReference>
<dbReference type="Proteomes" id="UP000823775">
    <property type="component" value="Unassembled WGS sequence"/>
</dbReference>
<keyword evidence="3" id="KW-1185">Reference proteome</keyword>
<evidence type="ECO:0000256" key="1">
    <source>
        <dbReference type="SAM" id="MobiDB-lite"/>
    </source>
</evidence>
<feature type="compositionally biased region" description="Basic and acidic residues" evidence="1">
    <location>
        <begin position="212"/>
        <end position="229"/>
    </location>
</feature>